<dbReference type="InterPro" id="IPR013025">
    <property type="entry name" value="Ribosomal_uL23-like"/>
</dbReference>
<dbReference type="Pfam" id="PF00276">
    <property type="entry name" value="Ribosomal_L23"/>
    <property type="match status" value="1"/>
</dbReference>
<dbReference type="GO" id="GO:1990904">
    <property type="term" value="C:ribonucleoprotein complex"/>
    <property type="evidence" value="ECO:0007669"/>
    <property type="project" value="UniProtKB-KW"/>
</dbReference>
<dbReference type="InterPro" id="IPR012678">
    <property type="entry name" value="Ribosomal_uL23/eL15/eS24_sf"/>
</dbReference>
<dbReference type="GO" id="GO:0003735">
    <property type="term" value="F:structural constituent of ribosome"/>
    <property type="evidence" value="ECO:0007669"/>
    <property type="project" value="InterPro"/>
</dbReference>
<keyword evidence="4" id="KW-0694">RNA-binding</keyword>
<sequence length="96" mass="11033">MTDPYDIIIMPWITEKTLEARRVADEDGGYRENNNRIEFIVRKEATKPQIREAVEQMFDVKVDKVNTRFTITGKHASVRLAEGYDAEEAALKLGAF</sequence>
<comment type="function">
    <text evidence="4">Binds to 23S rRNA. One of the proteins that surrounds the polypeptide exit tunnel on the outside of the ribosome.</text>
</comment>
<organism evidence="5">
    <name type="scientific">uncultured marine group II/III euryarchaeote AD1000_19_G08</name>
    <dbReference type="NCBI Taxonomy" id="1457733"/>
    <lineage>
        <taxon>Archaea</taxon>
        <taxon>Methanobacteriati</taxon>
        <taxon>Methanobacteriota</taxon>
        <taxon>environmental samples</taxon>
    </lineage>
</organism>
<proteinExistence type="inferred from homology"/>
<dbReference type="GO" id="GO:0019843">
    <property type="term" value="F:rRNA binding"/>
    <property type="evidence" value="ECO:0007669"/>
    <property type="project" value="UniProtKB-UniRule"/>
</dbReference>
<evidence type="ECO:0000313" key="5">
    <source>
        <dbReference type="EMBL" id="AIE92043.1"/>
    </source>
</evidence>
<evidence type="ECO:0000256" key="3">
    <source>
        <dbReference type="ARBA" id="ARBA00023274"/>
    </source>
</evidence>
<evidence type="ECO:0000256" key="1">
    <source>
        <dbReference type="ARBA" id="ARBA00006700"/>
    </source>
</evidence>
<evidence type="ECO:0000256" key="4">
    <source>
        <dbReference type="HAMAP-Rule" id="MF_01369"/>
    </source>
</evidence>
<name>A0A075FLB0_9EURY</name>
<dbReference type="Gene3D" id="3.30.70.330">
    <property type="match status" value="1"/>
</dbReference>
<comment type="subunit">
    <text evidence="4">Part of the 50S ribosomal subunit. Contacts protein L29.</text>
</comment>
<keyword evidence="2 4" id="KW-0689">Ribosomal protein</keyword>
<protein>
    <recommendedName>
        <fullName evidence="4">Large ribosomal subunit protein uL23</fullName>
    </recommendedName>
</protein>
<dbReference type="PANTHER" id="PTHR11620">
    <property type="entry name" value="60S RIBOSOMAL PROTEIN L23A"/>
    <property type="match status" value="1"/>
</dbReference>
<dbReference type="GO" id="GO:0006412">
    <property type="term" value="P:translation"/>
    <property type="evidence" value="ECO:0007669"/>
    <property type="project" value="UniProtKB-UniRule"/>
</dbReference>
<keyword evidence="4" id="KW-0699">rRNA-binding</keyword>
<reference evidence="5" key="1">
    <citation type="journal article" date="2014" name="Genome Biol. Evol.">
        <title>Pangenome evidence for extensive interdomain horizontal transfer affecting lineage core and shell genes in uncultured planktonic thaumarchaeota and euryarchaeota.</title>
        <authorList>
            <person name="Deschamps P."/>
            <person name="Zivanovic Y."/>
            <person name="Moreira D."/>
            <person name="Rodriguez-Valera F."/>
            <person name="Lopez-Garcia P."/>
        </authorList>
    </citation>
    <scope>NUCLEOTIDE SEQUENCE</scope>
</reference>
<dbReference type="AlphaFoldDB" id="A0A075FLB0"/>
<keyword evidence="3 4" id="KW-0687">Ribonucleoprotein</keyword>
<dbReference type="InterPro" id="IPR012677">
    <property type="entry name" value="Nucleotide-bd_a/b_plait_sf"/>
</dbReference>
<gene>
    <name evidence="5" type="primary">RP-L23</name>
    <name evidence="4" type="synonym">rpl23</name>
    <name evidence="5" type="synonym">rplW</name>
</gene>
<comment type="similarity">
    <text evidence="1 4">Belongs to the universal ribosomal protein uL23 family.</text>
</comment>
<accession>A0A075FLB0</accession>
<dbReference type="GO" id="GO:0005840">
    <property type="term" value="C:ribosome"/>
    <property type="evidence" value="ECO:0007669"/>
    <property type="project" value="UniProtKB-KW"/>
</dbReference>
<dbReference type="SUPFAM" id="SSF54189">
    <property type="entry name" value="Ribosomal proteins S24e, L23 and L15e"/>
    <property type="match status" value="1"/>
</dbReference>
<evidence type="ECO:0000256" key="2">
    <source>
        <dbReference type="ARBA" id="ARBA00022980"/>
    </source>
</evidence>
<dbReference type="EMBL" id="KF900356">
    <property type="protein sequence ID" value="AIE92043.1"/>
    <property type="molecule type" value="Genomic_DNA"/>
</dbReference>
<dbReference type="HAMAP" id="MF_01369_A">
    <property type="entry name" value="Ribosomal_uL23_A"/>
    <property type="match status" value="1"/>
</dbReference>